<evidence type="ECO:0000313" key="1">
    <source>
        <dbReference type="EMBL" id="QHU10599.1"/>
    </source>
</evidence>
<organism evidence="1">
    <name type="scientific">viral metagenome</name>
    <dbReference type="NCBI Taxonomy" id="1070528"/>
    <lineage>
        <taxon>unclassified sequences</taxon>
        <taxon>metagenomes</taxon>
        <taxon>organismal metagenomes</taxon>
    </lineage>
</organism>
<proteinExistence type="predicted"/>
<protein>
    <recommendedName>
        <fullName evidence="2">HD domain-containing protein</fullName>
    </recommendedName>
</protein>
<evidence type="ECO:0008006" key="2">
    <source>
        <dbReference type="Google" id="ProtNLM"/>
    </source>
</evidence>
<reference evidence="1" key="1">
    <citation type="journal article" date="2020" name="Nature">
        <title>Giant virus diversity and host interactions through global metagenomics.</title>
        <authorList>
            <person name="Schulz F."/>
            <person name="Roux S."/>
            <person name="Paez-Espino D."/>
            <person name="Jungbluth S."/>
            <person name="Walsh D.A."/>
            <person name="Denef V.J."/>
            <person name="McMahon K.D."/>
            <person name="Konstantinidis K.T."/>
            <person name="Eloe-Fadrosh E.A."/>
            <person name="Kyrpides N.C."/>
            <person name="Woyke T."/>
        </authorList>
    </citation>
    <scope>NUCLEOTIDE SEQUENCE</scope>
    <source>
        <strain evidence="1">GVMAG-S-1101165-83</strain>
    </source>
</reference>
<name>A0A6C0JYQ1_9ZZZZ</name>
<dbReference type="SUPFAM" id="SSF109604">
    <property type="entry name" value="HD-domain/PDEase-like"/>
    <property type="match status" value="1"/>
</dbReference>
<sequence length="212" mass="24387">MSLLSKLLHFVLISSRNHNIDESHGVSHSMNVLIYANKIFENEVANYPILKNHEKIIYVSAILHDMCDKKYMNEKDGIKEIEDFLQDNDALNPTEINISKQIVATMSYSKVKAEGFPILGGYQKAYHVVREADLLTAYDFDRCMIYKMNKNGANVDEAFKDAEDLFAKRVLKHNDDGLFLFDYSKKESLILHNAALQRISSWKSLVNKPLLR</sequence>
<accession>A0A6C0JYQ1</accession>
<dbReference type="PANTHER" id="PTHR33594:SF1">
    <property type="entry name" value="HD_PDEASE DOMAIN-CONTAINING PROTEIN"/>
    <property type="match status" value="1"/>
</dbReference>
<dbReference type="EMBL" id="MN740769">
    <property type="protein sequence ID" value="QHU10599.1"/>
    <property type="molecule type" value="Genomic_DNA"/>
</dbReference>
<dbReference type="AlphaFoldDB" id="A0A6C0JYQ1"/>
<dbReference type="Gene3D" id="1.10.3210.10">
    <property type="entry name" value="Hypothetical protein af1432"/>
    <property type="match status" value="1"/>
</dbReference>
<dbReference type="PANTHER" id="PTHR33594">
    <property type="entry name" value="SUPERFAMILY HYDROLASE, PUTATIVE (AFU_ORTHOLOGUE AFUA_1G03035)-RELATED"/>
    <property type="match status" value="1"/>
</dbReference>